<feature type="transmembrane region" description="Helical" evidence="2">
    <location>
        <begin position="213"/>
        <end position="235"/>
    </location>
</feature>
<accession>A0A9P6U9M2</accession>
<feature type="compositionally biased region" description="Low complexity" evidence="1">
    <location>
        <begin position="8"/>
        <end position="20"/>
    </location>
</feature>
<dbReference type="OrthoDB" id="2427124at2759"/>
<reference evidence="3" key="1">
    <citation type="journal article" date="2020" name="Fungal Divers.">
        <title>Resolving the Mortierellaceae phylogeny through synthesis of multi-gene phylogenetics and phylogenomics.</title>
        <authorList>
            <person name="Vandepol N."/>
            <person name="Liber J."/>
            <person name="Desiro A."/>
            <person name="Na H."/>
            <person name="Kennedy M."/>
            <person name="Barry K."/>
            <person name="Grigoriev I.V."/>
            <person name="Miller A.N."/>
            <person name="O'Donnell K."/>
            <person name="Stajich J.E."/>
            <person name="Bonito G."/>
        </authorList>
    </citation>
    <scope>NUCLEOTIDE SEQUENCE</scope>
    <source>
        <strain evidence="3">KOD948</strain>
    </source>
</reference>
<dbReference type="EMBL" id="JAAAJA010000031">
    <property type="protein sequence ID" value="KAG0265444.1"/>
    <property type="molecule type" value="Genomic_DNA"/>
</dbReference>
<feature type="transmembrane region" description="Helical" evidence="2">
    <location>
        <begin position="168"/>
        <end position="193"/>
    </location>
</feature>
<name>A0A9P6U9M2_9FUNG</name>
<keyword evidence="2" id="KW-0812">Transmembrane</keyword>
<keyword evidence="4" id="KW-1185">Reference proteome</keyword>
<dbReference type="AlphaFoldDB" id="A0A9P6U9M2"/>
<keyword evidence="2" id="KW-0472">Membrane</keyword>
<proteinExistence type="predicted"/>
<gene>
    <name evidence="3" type="ORF">BG011_004664</name>
</gene>
<evidence type="ECO:0000256" key="1">
    <source>
        <dbReference type="SAM" id="MobiDB-lite"/>
    </source>
</evidence>
<dbReference type="Proteomes" id="UP000726737">
    <property type="component" value="Unassembled WGS sequence"/>
</dbReference>
<comment type="caution">
    <text evidence="3">The sequence shown here is derived from an EMBL/GenBank/DDBJ whole genome shotgun (WGS) entry which is preliminary data.</text>
</comment>
<evidence type="ECO:0000313" key="3">
    <source>
        <dbReference type="EMBL" id="KAG0265444.1"/>
    </source>
</evidence>
<feature type="transmembrane region" description="Helical" evidence="2">
    <location>
        <begin position="130"/>
        <end position="156"/>
    </location>
</feature>
<evidence type="ECO:0000256" key="2">
    <source>
        <dbReference type="SAM" id="Phobius"/>
    </source>
</evidence>
<evidence type="ECO:0000313" key="4">
    <source>
        <dbReference type="Proteomes" id="UP000726737"/>
    </source>
</evidence>
<protein>
    <submittedName>
        <fullName evidence="3">Uncharacterized protein</fullName>
    </submittedName>
</protein>
<feature type="region of interest" description="Disordered" evidence="1">
    <location>
        <begin position="1"/>
        <end position="39"/>
    </location>
</feature>
<organism evidence="3 4">
    <name type="scientific">Mortierella polycephala</name>
    <dbReference type="NCBI Taxonomy" id="41804"/>
    <lineage>
        <taxon>Eukaryota</taxon>
        <taxon>Fungi</taxon>
        <taxon>Fungi incertae sedis</taxon>
        <taxon>Mucoromycota</taxon>
        <taxon>Mortierellomycotina</taxon>
        <taxon>Mortierellomycetes</taxon>
        <taxon>Mortierellales</taxon>
        <taxon>Mortierellaceae</taxon>
        <taxon>Mortierella</taxon>
    </lineage>
</organism>
<keyword evidence="2" id="KW-1133">Transmembrane helix</keyword>
<sequence length="262" mass="28997">MSTPQDQPAYYSPAPAAASPVGQYVQPSPVGQYAQPTPDQINQQQQQPYYAEQPVQIQPAVVATTQHTSTDMPVVLKGNGRGIVGKMPQFNNCCICFPLHTGAMIIAFLLVIFYGYCGLVLLVSSSYSGWYSAVVIVLGIIYLLIAFCSAYGFAGIYKEEPAWVDRFIKMFLIGSLLWALLEIIEMIILVVWYNKLCNSYVSQYFSCGFPWASWIIIFILGAGFQYYFCCCLVSYQRALHARISDVNGGGIGSFGGKDIQMQ</sequence>
<feature type="transmembrane region" description="Helical" evidence="2">
    <location>
        <begin position="105"/>
        <end position="124"/>
    </location>
</feature>